<dbReference type="EMBL" id="JNBY01000068">
    <property type="protein sequence ID" value="KDN86527.1"/>
    <property type="molecule type" value="Genomic_DNA"/>
</dbReference>
<dbReference type="HOGENOM" id="CLU_108054_2_1_11"/>
<dbReference type="Gene3D" id="3.10.180.10">
    <property type="entry name" value="2,3-Dihydroxybiphenyl 1,2-Dioxygenase, domain 1"/>
    <property type="match status" value="1"/>
</dbReference>
<feature type="domain" description="VOC" evidence="1">
    <location>
        <begin position="6"/>
        <end position="120"/>
    </location>
</feature>
<dbReference type="Pfam" id="PF18029">
    <property type="entry name" value="Glyoxalase_6"/>
    <property type="match status" value="1"/>
</dbReference>
<dbReference type="eggNOG" id="COG0346">
    <property type="taxonomic scope" value="Bacteria"/>
</dbReference>
<dbReference type="RefSeq" id="WP_035860524.1">
    <property type="nucleotide sequence ID" value="NZ_KK853997.1"/>
</dbReference>
<name>A0A066YZ50_9ACTN</name>
<dbReference type="PROSITE" id="PS51819">
    <property type="entry name" value="VOC"/>
    <property type="match status" value="1"/>
</dbReference>
<proteinExistence type="predicted"/>
<dbReference type="InterPro" id="IPR037523">
    <property type="entry name" value="VOC_core"/>
</dbReference>
<dbReference type="AlphaFoldDB" id="A0A066YZ50"/>
<evidence type="ECO:0000259" key="1">
    <source>
        <dbReference type="PROSITE" id="PS51819"/>
    </source>
</evidence>
<dbReference type="SUPFAM" id="SSF54593">
    <property type="entry name" value="Glyoxalase/Bleomycin resistance protein/Dihydroxybiphenyl dioxygenase"/>
    <property type="match status" value="1"/>
</dbReference>
<evidence type="ECO:0000313" key="3">
    <source>
        <dbReference type="Proteomes" id="UP000027178"/>
    </source>
</evidence>
<accession>A0A066YZ50</accession>
<sequence>MSALSRLTAVHVDCADPIKLAAFYQQATGWQLTDSGEEFAALDAGAGGPALGFVRVPDHRAPQWPDGAKRLHLDFAVADLDRAVADLLRLGAVKPAFQPGAGAWVVLLDPEGHPFCLAPATTD</sequence>
<keyword evidence="3" id="KW-1185">Reference proteome</keyword>
<dbReference type="InterPro" id="IPR029068">
    <property type="entry name" value="Glyas_Bleomycin-R_OHBP_Dase"/>
</dbReference>
<dbReference type="OrthoDB" id="1645442at2"/>
<evidence type="ECO:0000313" key="2">
    <source>
        <dbReference type="EMBL" id="KDN86527.1"/>
    </source>
</evidence>
<dbReference type="PATRIC" id="fig|1348663.4.peg.1561"/>
<comment type="caution">
    <text evidence="2">The sequence shown here is derived from an EMBL/GenBank/DDBJ whole genome shotgun (WGS) entry which is preliminary data.</text>
</comment>
<reference evidence="2 3" key="1">
    <citation type="submission" date="2014-05" db="EMBL/GenBank/DDBJ databases">
        <title>Draft Genome Sequence of Kitasatospora cheerisanensis KCTC 2395.</title>
        <authorList>
            <person name="Nam D.H."/>
        </authorList>
    </citation>
    <scope>NUCLEOTIDE SEQUENCE [LARGE SCALE GENOMIC DNA]</scope>
    <source>
        <strain evidence="2 3">KCTC 2395</strain>
    </source>
</reference>
<gene>
    <name evidence="2" type="ORF">KCH_16230</name>
</gene>
<organism evidence="2 3">
    <name type="scientific">Kitasatospora cheerisanensis KCTC 2395</name>
    <dbReference type="NCBI Taxonomy" id="1348663"/>
    <lineage>
        <taxon>Bacteria</taxon>
        <taxon>Bacillati</taxon>
        <taxon>Actinomycetota</taxon>
        <taxon>Actinomycetes</taxon>
        <taxon>Kitasatosporales</taxon>
        <taxon>Streptomycetaceae</taxon>
        <taxon>Kitasatospora</taxon>
    </lineage>
</organism>
<dbReference type="Proteomes" id="UP000027178">
    <property type="component" value="Unassembled WGS sequence"/>
</dbReference>
<protein>
    <recommendedName>
        <fullName evidence="1">VOC domain-containing protein</fullName>
    </recommendedName>
</protein>
<dbReference type="InterPro" id="IPR041581">
    <property type="entry name" value="Glyoxalase_6"/>
</dbReference>
<dbReference type="PANTHER" id="PTHR35908:SF1">
    <property type="entry name" value="CONSERVED PROTEIN"/>
    <property type="match status" value="1"/>
</dbReference>
<dbReference type="PANTHER" id="PTHR35908">
    <property type="entry name" value="HYPOTHETICAL FUSION PROTEIN"/>
    <property type="match status" value="1"/>
</dbReference>